<evidence type="ECO:0000313" key="1">
    <source>
        <dbReference type="EMBL" id="QRD87002.1"/>
    </source>
</evidence>
<gene>
    <name evidence="1" type="ORF">F9C07_2133655</name>
</gene>
<organism evidence="1 2">
    <name type="scientific">Aspergillus flavus (strain ATCC 200026 / FGSC A1120 / IAM 13836 / NRRL 3357 / JCM 12722 / SRRC 167)</name>
    <dbReference type="NCBI Taxonomy" id="332952"/>
    <lineage>
        <taxon>Eukaryota</taxon>
        <taxon>Fungi</taxon>
        <taxon>Dikarya</taxon>
        <taxon>Ascomycota</taxon>
        <taxon>Pezizomycotina</taxon>
        <taxon>Eurotiomycetes</taxon>
        <taxon>Eurotiomycetidae</taxon>
        <taxon>Eurotiales</taxon>
        <taxon>Aspergillaceae</taxon>
        <taxon>Aspergillus</taxon>
        <taxon>Aspergillus subgen. Circumdati</taxon>
    </lineage>
</organism>
<protein>
    <submittedName>
        <fullName evidence="1">Uncharacterized protein</fullName>
    </submittedName>
</protein>
<proteinExistence type="predicted"/>
<sequence length="123" mass="13815">MLSASGISIGFRKCFVVPSTRRSTHVGFGLGIRRRFPRTHPGIVLFSGEASSNGTWPAEDDYLARIIEVLGQFPLHSIEKGNRATHLFDKHGRLSWPRLIFDNPSILAQAPYAMYESNRTVMQ</sequence>
<reference evidence="2" key="1">
    <citation type="journal article" date="2021" name="G3 (Bethesda)">
        <title>Chromosome assembled and annotated genome sequence of Aspergillus flavus NRRL 3357.</title>
        <authorList>
            <person name="Skerker J.M."/>
            <person name="Pianalto K.M."/>
            <person name="Mondo S.J."/>
            <person name="Yang K."/>
            <person name="Arkin A.P."/>
            <person name="Keller N.P."/>
            <person name="Grigoriev I.V."/>
            <person name="Louise Glass N.L."/>
        </authorList>
    </citation>
    <scope>NUCLEOTIDE SEQUENCE [LARGE SCALE GENOMIC DNA]</scope>
    <source>
        <strain evidence="2">ATCC 200026 / FGSC A1120 / IAM 13836 / NRRL 3357 / JCM 12722 / SRRC 167</strain>
    </source>
</reference>
<keyword evidence="2" id="KW-1185">Reference proteome</keyword>
<dbReference type="Gene3D" id="1.10.510.10">
    <property type="entry name" value="Transferase(Phosphotransferase) domain 1"/>
    <property type="match status" value="1"/>
</dbReference>
<accession>A0A7U2MNE1</accession>
<dbReference type="AlphaFoldDB" id="A0A7U2MNE1"/>
<dbReference type="VEuPathDB" id="FungiDB:F9C07_2133655"/>
<evidence type="ECO:0000313" key="2">
    <source>
        <dbReference type="Proteomes" id="UP000596276"/>
    </source>
</evidence>
<name>A0A7U2MNE1_ASPFN</name>
<dbReference type="EMBL" id="CP044619">
    <property type="protein sequence ID" value="QRD87002.1"/>
    <property type="molecule type" value="Genomic_DNA"/>
</dbReference>
<dbReference type="Proteomes" id="UP000596276">
    <property type="component" value="Chromosome 1"/>
</dbReference>